<evidence type="ECO:0000256" key="1">
    <source>
        <dbReference type="ARBA" id="ARBA00004970"/>
    </source>
</evidence>
<evidence type="ECO:0000256" key="2">
    <source>
        <dbReference type="ARBA" id="ARBA00009152"/>
    </source>
</evidence>
<dbReference type="CDD" id="cd12110">
    <property type="entry name" value="PHP_HisPPase_Hisj_like"/>
    <property type="match status" value="1"/>
</dbReference>
<evidence type="ECO:0000313" key="11">
    <source>
        <dbReference type="Proteomes" id="UP000774000"/>
    </source>
</evidence>
<dbReference type="RefSeq" id="WP_204700298.1">
    <property type="nucleotide sequence ID" value="NZ_JAFBDQ010000002.1"/>
</dbReference>
<dbReference type="Pfam" id="PF02811">
    <property type="entry name" value="PHP"/>
    <property type="match status" value="1"/>
</dbReference>
<comment type="pathway">
    <text evidence="1 8">Amino-acid biosynthesis; L-histidine biosynthesis; L-histidine from 5-phospho-alpha-D-ribose 1-diphosphate: step 8/9.</text>
</comment>
<dbReference type="GO" id="GO:0005737">
    <property type="term" value="C:cytoplasm"/>
    <property type="evidence" value="ECO:0007669"/>
    <property type="project" value="TreeGrafter"/>
</dbReference>
<evidence type="ECO:0000259" key="9">
    <source>
        <dbReference type="Pfam" id="PF02811"/>
    </source>
</evidence>
<protein>
    <recommendedName>
        <fullName evidence="3 8">Histidinol-phosphatase</fullName>
        <shortName evidence="8">HolPase</shortName>
        <ecNumber evidence="3 8">3.1.3.15</ecNumber>
    </recommendedName>
</protein>
<keyword evidence="11" id="KW-1185">Reference proteome</keyword>
<evidence type="ECO:0000256" key="7">
    <source>
        <dbReference type="ARBA" id="ARBA00049158"/>
    </source>
</evidence>
<dbReference type="PANTHER" id="PTHR21039">
    <property type="entry name" value="HISTIDINOL PHOSPHATASE-RELATED"/>
    <property type="match status" value="1"/>
</dbReference>
<comment type="similarity">
    <text evidence="2 8">Belongs to the PHP hydrolase family. HisK subfamily.</text>
</comment>
<dbReference type="GO" id="GO:0004401">
    <property type="term" value="F:histidinol-phosphatase activity"/>
    <property type="evidence" value="ECO:0007669"/>
    <property type="project" value="UniProtKB-UniRule"/>
</dbReference>
<dbReference type="SUPFAM" id="SSF89550">
    <property type="entry name" value="PHP domain-like"/>
    <property type="match status" value="1"/>
</dbReference>
<evidence type="ECO:0000256" key="3">
    <source>
        <dbReference type="ARBA" id="ARBA00013085"/>
    </source>
</evidence>
<gene>
    <name evidence="10" type="ORF">JOC47_000394</name>
</gene>
<dbReference type="PANTHER" id="PTHR21039:SF0">
    <property type="entry name" value="HISTIDINOL-PHOSPHATASE"/>
    <property type="match status" value="1"/>
</dbReference>
<dbReference type="Gene3D" id="3.20.20.140">
    <property type="entry name" value="Metal-dependent hydrolases"/>
    <property type="match status" value="1"/>
</dbReference>
<evidence type="ECO:0000256" key="8">
    <source>
        <dbReference type="RuleBase" id="RU366003"/>
    </source>
</evidence>
<dbReference type="GO" id="GO:0000105">
    <property type="term" value="P:L-histidine biosynthetic process"/>
    <property type="evidence" value="ECO:0007669"/>
    <property type="project" value="UniProtKB-UniRule"/>
</dbReference>
<comment type="caution">
    <text evidence="10">The sequence shown here is derived from an EMBL/GenBank/DDBJ whole genome shotgun (WGS) entry which is preliminary data.</text>
</comment>
<keyword evidence="5 8" id="KW-0378">Hydrolase</keyword>
<organism evidence="10 11">
    <name type="scientific">Halanaerobacter jeridensis</name>
    <dbReference type="NCBI Taxonomy" id="706427"/>
    <lineage>
        <taxon>Bacteria</taxon>
        <taxon>Bacillati</taxon>
        <taxon>Bacillota</taxon>
        <taxon>Clostridia</taxon>
        <taxon>Halanaerobiales</taxon>
        <taxon>Halobacteroidaceae</taxon>
        <taxon>Halanaerobacter</taxon>
    </lineage>
</organism>
<sequence>MLVDYHTHLLGHEYREGTAEDIREFLEQAVVMDVKEIGFTDHNRYYEQFDFELIKEVAEDFPELEVRTGIEMDYTPGEEEEIAEFLSEFDLDYAIGSIHFLGDWMFDHPDYKDEYDEWEIDELYKTYFERVQGAAKSGLFDFLGHLDLIKVFDFRPATDVVELVTPTLEVIAEEDIVIEINTNGRNKPANEFYPSRDILEKAYELGIKVTMSSDAHYAERVGENLAEVREMLLDIGYEKIATFKNRQRKMVKL</sequence>
<dbReference type="NCBIfam" id="TIGR01856">
    <property type="entry name" value="hisJ_fam"/>
    <property type="match status" value="1"/>
</dbReference>
<dbReference type="InterPro" id="IPR010140">
    <property type="entry name" value="Histidinol_P_phosphatase_HisJ"/>
</dbReference>
<dbReference type="InterPro" id="IPR004013">
    <property type="entry name" value="PHP_dom"/>
</dbReference>
<evidence type="ECO:0000256" key="6">
    <source>
        <dbReference type="ARBA" id="ARBA00023102"/>
    </source>
</evidence>
<accession>A0A938XQ90</accession>
<evidence type="ECO:0000313" key="10">
    <source>
        <dbReference type="EMBL" id="MBM7555569.1"/>
    </source>
</evidence>
<dbReference type="EC" id="3.1.3.15" evidence="3 8"/>
<dbReference type="InterPro" id="IPR016195">
    <property type="entry name" value="Pol/histidinol_Pase-like"/>
</dbReference>
<dbReference type="AlphaFoldDB" id="A0A938XQ90"/>
<feature type="domain" description="PHP" evidence="9">
    <location>
        <begin position="4"/>
        <end position="183"/>
    </location>
</feature>
<keyword evidence="6 8" id="KW-0368">Histidine biosynthesis</keyword>
<keyword evidence="4 8" id="KW-0028">Amino-acid biosynthesis</keyword>
<dbReference type="Proteomes" id="UP000774000">
    <property type="component" value="Unassembled WGS sequence"/>
</dbReference>
<evidence type="ECO:0000256" key="5">
    <source>
        <dbReference type="ARBA" id="ARBA00022801"/>
    </source>
</evidence>
<evidence type="ECO:0000256" key="4">
    <source>
        <dbReference type="ARBA" id="ARBA00022605"/>
    </source>
</evidence>
<dbReference type="NCBIfam" id="NF005596">
    <property type="entry name" value="PRK07328.1"/>
    <property type="match status" value="1"/>
</dbReference>
<proteinExistence type="inferred from homology"/>
<reference evidence="10" key="1">
    <citation type="submission" date="2021-01" db="EMBL/GenBank/DDBJ databases">
        <title>Genomic Encyclopedia of Type Strains, Phase IV (KMG-IV): sequencing the most valuable type-strain genomes for metagenomic binning, comparative biology and taxonomic classification.</title>
        <authorList>
            <person name="Goeker M."/>
        </authorList>
    </citation>
    <scope>NUCLEOTIDE SEQUENCE</scope>
    <source>
        <strain evidence="10">DSM 23230</strain>
    </source>
</reference>
<dbReference type="EMBL" id="JAFBDQ010000002">
    <property type="protein sequence ID" value="MBM7555569.1"/>
    <property type="molecule type" value="Genomic_DNA"/>
</dbReference>
<name>A0A938XQ90_9FIRM</name>
<comment type="catalytic activity">
    <reaction evidence="7 8">
        <text>L-histidinol phosphate + H2O = L-histidinol + phosphate</text>
        <dbReference type="Rhea" id="RHEA:14465"/>
        <dbReference type="ChEBI" id="CHEBI:15377"/>
        <dbReference type="ChEBI" id="CHEBI:43474"/>
        <dbReference type="ChEBI" id="CHEBI:57699"/>
        <dbReference type="ChEBI" id="CHEBI:57980"/>
        <dbReference type="EC" id="3.1.3.15"/>
    </reaction>
</comment>